<accession>D2J4P7</accession>
<dbReference type="InterPro" id="IPR007790">
    <property type="entry name" value="LEF-4"/>
</dbReference>
<keyword evidence="2" id="KW-1185">Reference proteome</keyword>
<sequence>MSVANKTSIFEQELTYTFAYSQDVLYRLNDWLIANIPIAEEYVEVLDKHDVRTRIAKKSVLCSVKKRVIEMNRLVVPVDSVNLVPMIKRECQEDVYTTCSEEIKRVCKTRVFKTKDNVEIKFEQIFYEYNLGDSLDPLTVFKQIALYNILKPNNSIDVTINSHLGSDEILANCRLELEYEDVINANVLQKAATLINYIESVVLSDVIITPFISHTNILNEICYRSFVDEKLFGDNVADIKLWALKLNGIRGKGYIVNGHKIYIQLDDMQLFCGQLYQKKIKHEAEVNCNIFNSKKLSINSESFSSSSLPFLHNRIVGLQVEYIKTSKRFYVTDVLNVYKYKYDNRNQYDISLGVNVDIFDAINFMNKQSRQLYFKTEKNNQFSIMFQNFETHMKNVDIAKESNDGYVGVTNNGSLVKIKAQKSYEMKYTVAGTFLCSFGEFKSETAGKWQTDKIYEAIIIKDKIVQIIKERPDRLISN</sequence>
<evidence type="ECO:0000313" key="1">
    <source>
        <dbReference type="EMBL" id="ACZ63566.1"/>
    </source>
</evidence>
<dbReference type="KEGG" id="vg:11107087"/>
<name>D2J4P7_9BBAC</name>
<dbReference type="RefSeq" id="YP_003429404.1">
    <property type="nucleotide sequence ID" value="NC_013797.1"/>
</dbReference>
<dbReference type="GO" id="GO:0006355">
    <property type="term" value="P:regulation of DNA-templated transcription"/>
    <property type="evidence" value="ECO:0007669"/>
    <property type="project" value="InterPro"/>
</dbReference>
<proteinExistence type="predicted"/>
<dbReference type="EMBL" id="GQ884143">
    <property type="protein sequence ID" value="ACZ63566.1"/>
    <property type="molecule type" value="Genomic_DNA"/>
</dbReference>
<reference evidence="1 2" key="1">
    <citation type="journal article" date="2011" name="J. Proteome Res.">
        <title>ODV-associated proteins of the Pieris rapae granulovirus.</title>
        <authorList>
            <person name="Wang X.F."/>
            <person name="Zhang B.Q."/>
            <person name="Xu H.J."/>
            <person name="Cui Y.J."/>
            <person name="Xu Y.P."/>
            <person name="Zhang M.J."/>
            <person name="Han Y.S."/>
            <person name="Lee Y.S."/>
            <person name="Bao Y.Y."/>
            <person name="Zhang C.X."/>
        </authorList>
    </citation>
    <scope>NUCLEOTIDE SEQUENCE [LARGE SCALE GENOMIC DNA]</scope>
    <source>
        <strain evidence="1">Wuhan</strain>
    </source>
</reference>
<dbReference type="GeneID" id="11107087"/>
<reference evidence="1 2" key="2">
    <citation type="journal article" date="2012" name="J. Virol.">
        <title>The Genome of Pieris rapae Granulovirus.</title>
        <authorList>
            <person name="Zhang B.Q."/>
            <person name="Cheng R.L."/>
            <person name="Wang X.F."/>
            <person name="Zhang C.X."/>
        </authorList>
    </citation>
    <scope>NUCLEOTIDE SEQUENCE [LARGE SCALE GENOMIC DNA]</scope>
    <source>
        <strain evidence="1">Wuhan</strain>
    </source>
</reference>
<protein>
    <submittedName>
        <fullName evidence="1">LEF-4</fullName>
    </submittedName>
</protein>
<dbReference type="Pfam" id="PF05098">
    <property type="entry name" value="LEF-4"/>
    <property type="match status" value="1"/>
</dbReference>
<evidence type="ECO:0000313" key="2">
    <source>
        <dbReference type="Proteomes" id="UP000202544"/>
    </source>
</evidence>
<organism evidence="1 2">
    <name type="scientific">Pieris rapae granulovirus Wuhan</name>
    <dbReference type="NCBI Taxonomy" id="2848030"/>
    <lineage>
        <taxon>Viruses</taxon>
        <taxon>Viruses incertae sedis</taxon>
        <taxon>Naldaviricetes</taxon>
        <taxon>Lefavirales</taxon>
        <taxon>Baculoviridae</taxon>
        <taxon>Betabaculovirus</taxon>
        <taxon>Betabaculovirus arrapae</taxon>
    </lineage>
</organism>
<dbReference type="Proteomes" id="UP000202544">
    <property type="component" value="Segment"/>
</dbReference>
<dbReference type="OrthoDB" id="6452at10239"/>